<dbReference type="GO" id="GO:0030424">
    <property type="term" value="C:axon"/>
    <property type="evidence" value="ECO:0007669"/>
    <property type="project" value="TreeGrafter"/>
</dbReference>
<reference evidence="3 4" key="1">
    <citation type="submission" date="2015-12" db="EMBL/GenBank/DDBJ databases">
        <title>The genome of Folsomia candida.</title>
        <authorList>
            <person name="Faddeeva A."/>
            <person name="Derks M.F."/>
            <person name="Anvar Y."/>
            <person name="Smit S."/>
            <person name="Van Straalen N."/>
            <person name="Roelofs D."/>
        </authorList>
    </citation>
    <scope>NUCLEOTIDE SEQUENCE [LARGE SCALE GENOMIC DNA]</scope>
    <source>
        <strain evidence="3 4">VU population</strain>
        <tissue evidence="3">Whole body</tissue>
    </source>
</reference>
<dbReference type="GO" id="GO:0005886">
    <property type="term" value="C:plasma membrane"/>
    <property type="evidence" value="ECO:0007669"/>
    <property type="project" value="TreeGrafter"/>
</dbReference>
<keyword evidence="1" id="KW-0393">Immunoglobulin domain</keyword>
<evidence type="ECO:0000256" key="1">
    <source>
        <dbReference type="ARBA" id="ARBA00023319"/>
    </source>
</evidence>
<dbReference type="AlphaFoldDB" id="A0A226DS49"/>
<sequence length="188" mass="20660">PTEGPQAVRILGERETSLRVRAGEETYLSCHAEGNPPPSFSFLVGQYVTIHDNVISHVNITQAQDEDGGLYACQARNAMGIALHTGRQGRTGPPFVRPVPPIKGVAGKNLQIQCPVSGYPIENISWERGGSLLPVTRMQRVYPNGTLILEHIQKTDEGILTCHAKGRQEQISSRDIHLRVVGSFRVIY</sequence>
<feature type="non-terminal residue" evidence="3">
    <location>
        <position position="1"/>
    </location>
</feature>
<feature type="domain" description="Ig-like" evidence="2">
    <location>
        <begin position="5"/>
        <end position="77"/>
    </location>
</feature>
<dbReference type="InterPro" id="IPR036179">
    <property type="entry name" value="Ig-like_dom_sf"/>
</dbReference>
<organism evidence="3 4">
    <name type="scientific">Folsomia candida</name>
    <name type="common">Springtail</name>
    <dbReference type="NCBI Taxonomy" id="158441"/>
    <lineage>
        <taxon>Eukaryota</taxon>
        <taxon>Metazoa</taxon>
        <taxon>Ecdysozoa</taxon>
        <taxon>Arthropoda</taxon>
        <taxon>Hexapoda</taxon>
        <taxon>Collembola</taxon>
        <taxon>Entomobryomorpha</taxon>
        <taxon>Isotomoidea</taxon>
        <taxon>Isotomidae</taxon>
        <taxon>Proisotominae</taxon>
        <taxon>Folsomia</taxon>
    </lineage>
</organism>
<dbReference type="GO" id="GO:0070593">
    <property type="term" value="P:dendrite self-avoidance"/>
    <property type="evidence" value="ECO:0007669"/>
    <property type="project" value="TreeGrafter"/>
</dbReference>
<feature type="domain" description="Ig-like" evidence="2">
    <location>
        <begin position="93"/>
        <end position="172"/>
    </location>
</feature>
<dbReference type="PANTHER" id="PTHR10075:SF14">
    <property type="entry name" value="CELL ADHESION MOLECULE DSCAM2-RELATED"/>
    <property type="match status" value="1"/>
</dbReference>
<dbReference type="PANTHER" id="PTHR10075">
    <property type="entry name" value="BASIGIN RELATED"/>
    <property type="match status" value="1"/>
</dbReference>
<name>A0A226DS49_FOLCA</name>
<dbReference type="EMBL" id="LNIX01000014">
    <property type="protein sequence ID" value="OXA47036.1"/>
    <property type="molecule type" value="Genomic_DNA"/>
</dbReference>
<dbReference type="SMART" id="SM00409">
    <property type="entry name" value="IG"/>
    <property type="match status" value="2"/>
</dbReference>
<dbReference type="GO" id="GO:0098632">
    <property type="term" value="F:cell-cell adhesion mediator activity"/>
    <property type="evidence" value="ECO:0007669"/>
    <property type="project" value="TreeGrafter"/>
</dbReference>
<dbReference type="GO" id="GO:0007411">
    <property type="term" value="P:axon guidance"/>
    <property type="evidence" value="ECO:0007669"/>
    <property type="project" value="TreeGrafter"/>
</dbReference>
<dbReference type="GO" id="GO:0007156">
    <property type="term" value="P:homophilic cell adhesion via plasma membrane adhesion molecules"/>
    <property type="evidence" value="ECO:0007669"/>
    <property type="project" value="TreeGrafter"/>
</dbReference>
<dbReference type="InterPro" id="IPR003599">
    <property type="entry name" value="Ig_sub"/>
</dbReference>
<proteinExistence type="predicted"/>
<comment type="caution">
    <text evidence="3">The sequence shown here is derived from an EMBL/GenBank/DDBJ whole genome shotgun (WGS) entry which is preliminary data.</text>
</comment>
<dbReference type="OMA" id="IENISWE"/>
<accession>A0A226DS49</accession>
<dbReference type="InterPro" id="IPR007110">
    <property type="entry name" value="Ig-like_dom"/>
</dbReference>
<dbReference type="STRING" id="158441.A0A226DS49"/>
<dbReference type="InterPro" id="IPR003598">
    <property type="entry name" value="Ig_sub2"/>
</dbReference>
<dbReference type="Pfam" id="PF13927">
    <property type="entry name" value="Ig_3"/>
    <property type="match status" value="2"/>
</dbReference>
<evidence type="ECO:0000313" key="3">
    <source>
        <dbReference type="EMBL" id="OXA47036.1"/>
    </source>
</evidence>
<evidence type="ECO:0000313" key="4">
    <source>
        <dbReference type="Proteomes" id="UP000198287"/>
    </source>
</evidence>
<dbReference type="PROSITE" id="PS50835">
    <property type="entry name" value="IG_LIKE"/>
    <property type="match status" value="2"/>
</dbReference>
<gene>
    <name evidence="3" type="ORF">Fcan01_18273</name>
</gene>
<dbReference type="InterPro" id="IPR013783">
    <property type="entry name" value="Ig-like_fold"/>
</dbReference>
<evidence type="ECO:0000259" key="2">
    <source>
        <dbReference type="PROSITE" id="PS50835"/>
    </source>
</evidence>
<protein>
    <submittedName>
        <fullName evidence="3">Down syndrome cell adhesion molecule-like protein Dscam2</fullName>
    </submittedName>
</protein>
<keyword evidence="4" id="KW-1185">Reference proteome</keyword>
<dbReference type="SUPFAM" id="SSF48726">
    <property type="entry name" value="Immunoglobulin"/>
    <property type="match status" value="2"/>
</dbReference>
<dbReference type="Proteomes" id="UP000198287">
    <property type="component" value="Unassembled WGS sequence"/>
</dbReference>
<dbReference type="Gene3D" id="2.60.40.10">
    <property type="entry name" value="Immunoglobulins"/>
    <property type="match status" value="2"/>
</dbReference>
<dbReference type="SMART" id="SM00408">
    <property type="entry name" value="IGc2"/>
    <property type="match status" value="2"/>
</dbReference>